<evidence type="ECO:0000256" key="3">
    <source>
        <dbReference type="ARBA" id="ARBA00022729"/>
    </source>
</evidence>
<keyword evidence="3" id="KW-0732">Signal</keyword>
<evidence type="ECO:0000313" key="10">
    <source>
        <dbReference type="EMBL" id="TFF64741.1"/>
    </source>
</evidence>
<evidence type="ECO:0000256" key="5">
    <source>
        <dbReference type="ARBA" id="ARBA00023295"/>
    </source>
</evidence>
<dbReference type="Pfam" id="PF23952">
    <property type="entry name" value="LRR_EndoS"/>
    <property type="match status" value="1"/>
</dbReference>
<gene>
    <name evidence="10" type="ORF">EQF91_07280</name>
</gene>
<feature type="domain" description="Endo-beta-N-acetylglucosaminidase EndoS/F2-like TIM-barrel" evidence="9">
    <location>
        <begin position="60"/>
        <end position="388"/>
    </location>
</feature>
<dbReference type="Pfam" id="PF20746">
    <property type="entry name" value="EndoS_Ig-like"/>
    <property type="match status" value="1"/>
</dbReference>
<evidence type="ECO:0000256" key="4">
    <source>
        <dbReference type="ARBA" id="ARBA00022801"/>
    </source>
</evidence>
<keyword evidence="4" id="KW-0378">Hydrolase</keyword>
<evidence type="ECO:0000259" key="9">
    <source>
        <dbReference type="Pfam" id="PF23916"/>
    </source>
</evidence>
<dbReference type="Gene3D" id="1.20.1270.90">
    <property type="entry name" value="AF1782-like"/>
    <property type="match status" value="1"/>
</dbReference>
<dbReference type="InterPro" id="IPR049410">
    <property type="entry name" value="EndoS-like_Ig-like"/>
</dbReference>
<evidence type="ECO:0000313" key="11">
    <source>
        <dbReference type="Proteomes" id="UP000297454"/>
    </source>
</evidence>
<dbReference type="InterPro" id="IPR017853">
    <property type="entry name" value="GH"/>
</dbReference>
<dbReference type="RefSeq" id="WP_134744550.1">
    <property type="nucleotide sequence ID" value="NZ_JBFNFK010000006.1"/>
</dbReference>
<dbReference type="InterPro" id="IPR057016">
    <property type="entry name" value="EndoS_F2-like_TIM-barrel"/>
</dbReference>
<dbReference type="Proteomes" id="UP000297454">
    <property type="component" value="Unassembled WGS sequence"/>
</dbReference>
<evidence type="ECO:0000256" key="6">
    <source>
        <dbReference type="ARBA" id="ARBA00034414"/>
    </source>
</evidence>
<dbReference type="AlphaFoldDB" id="A0A4R9C1J5"/>
<feature type="domain" description="Endo-beta-N-acetylglucosaminidase EndoS-like Ig-like" evidence="8">
    <location>
        <begin position="631"/>
        <end position="748"/>
    </location>
</feature>
<accession>A0A4R9C1J5</accession>
<proteinExistence type="inferred from homology"/>
<dbReference type="PROSITE" id="PS01095">
    <property type="entry name" value="GH18_1"/>
    <property type="match status" value="1"/>
</dbReference>
<dbReference type="Gene3D" id="3.80.10.10">
    <property type="entry name" value="Ribonuclease Inhibitor"/>
    <property type="match status" value="1"/>
</dbReference>
<feature type="region of interest" description="Disordered" evidence="7">
    <location>
        <begin position="1067"/>
        <end position="1094"/>
    </location>
</feature>
<reference evidence="10 11" key="1">
    <citation type="submission" date="2019-01" db="EMBL/GenBank/DDBJ databases">
        <title>Draft Genome Sequences of Helcococcus ovis Strains Isolated from the Uterus and Vagina of Dairy Cows with Metritis.</title>
        <authorList>
            <person name="Cunha F."/>
            <person name="Jeon S.J."/>
            <person name="Kutzer P."/>
            <person name="Galvao K.N."/>
        </authorList>
    </citation>
    <scope>NUCLEOTIDE SEQUENCE [LARGE SCALE GENOMIC DNA]</scope>
    <source>
        <strain evidence="10 11">KG-37</strain>
    </source>
</reference>
<dbReference type="InterPro" id="IPR032675">
    <property type="entry name" value="LRR_dom_sf"/>
</dbReference>
<keyword evidence="5" id="KW-0326">Glycosidase</keyword>
<evidence type="ECO:0000256" key="2">
    <source>
        <dbReference type="ARBA" id="ARBA00012566"/>
    </source>
</evidence>
<dbReference type="Pfam" id="PF23916">
    <property type="entry name" value="TIM-barrel_EndoS"/>
    <property type="match status" value="1"/>
</dbReference>
<feature type="compositionally biased region" description="Basic and acidic residues" evidence="7">
    <location>
        <begin position="1067"/>
        <end position="1089"/>
    </location>
</feature>
<evidence type="ECO:0000256" key="1">
    <source>
        <dbReference type="ARBA" id="ARBA00009336"/>
    </source>
</evidence>
<dbReference type="EC" id="3.2.1.96" evidence="2"/>
<protein>
    <recommendedName>
        <fullName evidence="2">mannosyl-glycoprotein endo-beta-N-acetylglucosaminidase</fullName>
        <ecNumber evidence="2">3.2.1.96</ecNumber>
    </recommendedName>
</protein>
<dbReference type="GO" id="GO:0033925">
    <property type="term" value="F:mannosyl-glycoprotein endo-beta-N-acetylglucosaminidase activity"/>
    <property type="evidence" value="ECO:0007669"/>
    <property type="project" value="UniProtKB-EC"/>
</dbReference>
<dbReference type="EMBL" id="SCFR01000030">
    <property type="protein sequence ID" value="TFF64741.1"/>
    <property type="molecule type" value="Genomic_DNA"/>
</dbReference>
<dbReference type="Gene3D" id="3.20.20.80">
    <property type="entry name" value="Glycosidases"/>
    <property type="match status" value="1"/>
</dbReference>
<organism evidence="10 11">
    <name type="scientific">Helcococcus ovis</name>
    <dbReference type="NCBI Taxonomy" id="72026"/>
    <lineage>
        <taxon>Bacteria</taxon>
        <taxon>Bacillati</taxon>
        <taxon>Bacillota</taxon>
        <taxon>Tissierellia</taxon>
        <taxon>Tissierellales</taxon>
        <taxon>Peptoniphilaceae</taxon>
        <taxon>Helcococcus</taxon>
    </lineage>
</organism>
<evidence type="ECO:0000256" key="7">
    <source>
        <dbReference type="SAM" id="MobiDB-lite"/>
    </source>
</evidence>
<dbReference type="GO" id="GO:0005975">
    <property type="term" value="P:carbohydrate metabolic process"/>
    <property type="evidence" value="ECO:0007669"/>
    <property type="project" value="InterPro"/>
</dbReference>
<comment type="caution">
    <text evidence="10">The sequence shown here is derived from an EMBL/GenBank/DDBJ whole genome shotgun (WGS) entry which is preliminary data.</text>
</comment>
<sequence>MKQISKRVISFVLAFVMVVGLLPVSRTSVAKAEGEEVTTKSEGRKATEEWLKKHTPINGGYYRVWSDEANPDAKEHKNAQTRMGDIPKEVDLVLAFYDNEMARVPEKVMKKYVDELHKKGQKVVGSIFVHLLYDDIKYNKNLEEEIQEKYGNTEYLKKDGDRSVLRFSNDDKGHQARAEFILHYYMNKYNFDGLDIDMEKTKAEFNGKEDQYNKVLDLLSKKVGPKSNTDKLLIYDTTYSAFHPAFESHKDKFDLVLIQLYGGRSEYKNTEHYVNSQKEAVGIQRLQDFEDNKEMTLFDTFKSLVGSEKIMIGFSYYEENSHTTKILTPPLYDNNRWYDIPTTDGKVEKIIKDEKDKGVFEDGKFADSRAARYAKWQPKDSLKAGVFSYAIERDGVPHPTKDDAIKAYNEYSKNKKNNDEIDIDKWVENKRPGKSDSDDLAPTDYEYSKELKEILNENNDYDIIDEEDFPDENLRKQVISQIGEYKGMIPRYNKELILDDSEIKDLTGLEKLVNLNKLTLKNLDKVTSLTPENLPEGIRKERPHTQYKKSDGKLVLENLSGLKELNLRGLHLEELEIINPENLKSLEKLDISDNNLDLSPGSNNRKVFDALVKNINNKENVKFDGQEPFWYYPETFSPSFVRLEKNKSYDIEKEVLKGQVTSQGYYVTEDKFNEYTSRTIDGKSFLKEGYTVKPLDYSKFTIKTTNSTLDPVEKNIVKTYTDETFISTITNGEGKEVHKLKIVVGEEKDVLFQVKPDIKKIYDSTARDAFTSVGSKIFDGKLDSGNQFIAFNAPKQENDMFIVFEVDGNIKLNTWELIQVTKVEAFRKKANVIASLEYLDDKDFVLEESLSYYEKIEKLKSKKWETVDTIKDGTKDIYKGKFASTSSRYWRVNVKSTLGDAPIIPEVKLFGTKLDKSPLENAIKDAKEYLENKKGNQIPYAQEGLDKLREVVEDAERTLKTEKLTKELINSNANKISQAIATLTLDNTEVKVEENITKENLNKKLNELLGKANKIDSSKLSESVKSKLTADVSNVELLMENEEVTVNALSKSADELEKSVNAALKEIEQQKTKEKEEKTSDSKKSEKPKSKSTSKKIISFFKDINKKLGNIVKGFIRGFISTIQAWF</sequence>
<evidence type="ECO:0000259" key="8">
    <source>
        <dbReference type="Pfam" id="PF20746"/>
    </source>
</evidence>
<name>A0A4R9C1J5_9FIRM</name>
<comment type="catalytic activity">
    <reaction evidence="6">
        <text>an N(4)-(oligosaccharide-(1-&gt;3)-[oligosaccharide-(1-&gt;6)]-beta-D-Man-(1-&gt;4)-beta-D-GlcNAc-(1-&gt;4)-alpha-D-GlcNAc)-L-asparaginyl-[protein] + H2O = an oligosaccharide-(1-&gt;3)-[oligosaccharide-(1-&gt;6)]-beta-D-Man-(1-&gt;4)-D-GlcNAc + N(4)-(N-acetyl-beta-D-glucosaminyl)-L-asparaginyl-[protein]</text>
        <dbReference type="Rhea" id="RHEA:73067"/>
        <dbReference type="Rhea" id="RHEA-COMP:12603"/>
        <dbReference type="Rhea" id="RHEA-COMP:18176"/>
        <dbReference type="ChEBI" id="CHEBI:15377"/>
        <dbReference type="ChEBI" id="CHEBI:132248"/>
        <dbReference type="ChEBI" id="CHEBI:192714"/>
        <dbReference type="ChEBI" id="CHEBI:192715"/>
        <dbReference type="EC" id="3.2.1.96"/>
    </reaction>
</comment>
<keyword evidence="11" id="KW-1185">Reference proteome</keyword>
<dbReference type="SUPFAM" id="SSF52047">
    <property type="entry name" value="RNI-like"/>
    <property type="match status" value="1"/>
</dbReference>
<dbReference type="InterPro" id="IPR001579">
    <property type="entry name" value="Glyco_hydro_18_chit_AS"/>
</dbReference>
<comment type="similarity">
    <text evidence="1">Belongs to the glycosyl hydrolase 18 family.</text>
</comment>
<dbReference type="SUPFAM" id="SSF51445">
    <property type="entry name" value="(Trans)glycosidases"/>
    <property type="match status" value="1"/>
</dbReference>